<dbReference type="RefSeq" id="WP_169700435.1">
    <property type="nucleotide sequence ID" value="NZ_LS974202.1"/>
</dbReference>
<evidence type="ECO:0000256" key="2">
    <source>
        <dbReference type="SAM" id="SignalP"/>
    </source>
</evidence>
<dbReference type="KEGG" id="minf:MESINF_2676"/>
<dbReference type="PANTHER" id="PTHR47245">
    <property type="entry name" value="PEPTIDYLPROLYL ISOMERASE"/>
    <property type="match status" value="1"/>
</dbReference>
<evidence type="ECO:0000313" key="5">
    <source>
        <dbReference type="Proteomes" id="UP000250796"/>
    </source>
</evidence>
<dbReference type="InterPro" id="IPR023058">
    <property type="entry name" value="PPIase_PpiC_CS"/>
</dbReference>
<sequence>MKKAILIVFLAIFSFTLFASDYAAKLTRAGEVLSQDFWVSTEELQQALDATIANARSQGVELDPYFDNMYLPSKVALKLMLVSYIVDEKIVDIYALENSLLPDESEVESETDAMLSQYTSSPEIVTQIEAIYGSIDNFRKEIRNYVYQSLKAGVVQDNIAPLNDEALTAYFEQNKENLKNSYEYIRARHILLSDEATATSLKNKINAGEITFAEAALQFSIDSGTAANGGELGTIQRGQTVAEFEEAILTAPIGELYGPVKSQFGYHLIIVEERKSIESLNDIVSDPQNYNDFVSTYQNDTYSAWIEKYIADNAFDYEILDPELLLYDDYTKVMNDESSATAMVVELAAKLFGPSTTGNPLPIEYAIFIQLSDSLGLTENPNYKLAIEKLYEIGEKRGMIMELIFQLKGDDPAVATDYYNGWLIELENIFADPQLFQTQLSQYGESFVQYVFNTIDQIDASLGQLLAGEMKAETRKAALDVLLRNNSLALDLSYDPAWQKEKLAARLVYLKDYFVLEPSSDIQYEIDSITSQLETLETQDSTPTDTGEATSTD</sequence>
<name>A0A7Z7LHL6_9BACT</name>
<keyword evidence="1" id="KW-0697">Rotamase</keyword>
<keyword evidence="1 4" id="KW-0413">Isomerase</keyword>
<dbReference type="AlphaFoldDB" id="A0A7Z7LHL6"/>
<dbReference type="PANTHER" id="PTHR47245:SF2">
    <property type="entry name" value="PEPTIDYL-PROLYL CIS-TRANS ISOMERASE HP_0175-RELATED"/>
    <property type="match status" value="1"/>
</dbReference>
<evidence type="ECO:0000313" key="4">
    <source>
        <dbReference type="EMBL" id="SSC14116.1"/>
    </source>
</evidence>
<dbReference type="Gene3D" id="3.10.50.40">
    <property type="match status" value="1"/>
</dbReference>
<dbReference type="PROSITE" id="PS01096">
    <property type="entry name" value="PPIC_PPIASE_1"/>
    <property type="match status" value="1"/>
</dbReference>
<dbReference type="InterPro" id="IPR027304">
    <property type="entry name" value="Trigger_fact/SurA_dom_sf"/>
</dbReference>
<organism evidence="4 5">
    <name type="scientific">Mesotoga infera</name>
    <dbReference type="NCBI Taxonomy" id="1236046"/>
    <lineage>
        <taxon>Bacteria</taxon>
        <taxon>Thermotogati</taxon>
        <taxon>Thermotogota</taxon>
        <taxon>Thermotogae</taxon>
        <taxon>Kosmotogales</taxon>
        <taxon>Kosmotogaceae</taxon>
        <taxon>Mesotoga</taxon>
    </lineage>
</organism>
<keyword evidence="2" id="KW-0732">Signal</keyword>
<reference evidence="4 5" key="1">
    <citation type="submission" date="2017-01" db="EMBL/GenBank/DDBJ databases">
        <authorList>
            <person name="Erauso G."/>
        </authorList>
    </citation>
    <scope>NUCLEOTIDE SEQUENCE [LARGE SCALE GENOMIC DNA]</scope>
    <source>
        <strain evidence="4">MESINF1</strain>
    </source>
</reference>
<dbReference type="PROSITE" id="PS50198">
    <property type="entry name" value="PPIC_PPIASE_2"/>
    <property type="match status" value="1"/>
</dbReference>
<dbReference type="InterPro" id="IPR046357">
    <property type="entry name" value="PPIase_dom_sf"/>
</dbReference>
<dbReference type="InterPro" id="IPR050245">
    <property type="entry name" value="PrsA_foldase"/>
</dbReference>
<dbReference type="GO" id="GO:0003755">
    <property type="term" value="F:peptidyl-prolyl cis-trans isomerase activity"/>
    <property type="evidence" value="ECO:0007669"/>
    <property type="project" value="UniProtKB-KW"/>
</dbReference>
<evidence type="ECO:0000256" key="1">
    <source>
        <dbReference type="PROSITE-ProRule" id="PRU00278"/>
    </source>
</evidence>
<accession>A0A7Z7LHL6</accession>
<protein>
    <submittedName>
        <fullName evidence="4">PpiC-type peptidyl-prolyl cis-trans isomerase</fullName>
    </submittedName>
</protein>
<dbReference type="EMBL" id="LS974202">
    <property type="protein sequence ID" value="SSC14116.1"/>
    <property type="molecule type" value="Genomic_DNA"/>
</dbReference>
<dbReference type="InterPro" id="IPR000297">
    <property type="entry name" value="PPIase_PpiC"/>
</dbReference>
<feature type="signal peptide" evidence="2">
    <location>
        <begin position="1"/>
        <end position="19"/>
    </location>
</feature>
<dbReference type="SUPFAM" id="SSF54534">
    <property type="entry name" value="FKBP-like"/>
    <property type="match status" value="1"/>
</dbReference>
<dbReference type="Pfam" id="PF13616">
    <property type="entry name" value="Rotamase_3"/>
    <property type="match status" value="1"/>
</dbReference>
<feature type="chain" id="PRO_5030972622" evidence="2">
    <location>
        <begin position="20"/>
        <end position="553"/>
    </location>
</feature>
<evidence type="ECO:0000259" key="3">
    <source>
        <dbReference type="PROSITE" id="PS50198"/>
    </source>
</evidence>
<dbReference type="Proteomes" id="UP000250796">
    <property type="component" value="Chromosome MESINF"/>
</dbReference>
<proteinExistence type="predicted"/>
<keyword evidence="5" id="KW-1185">Reference proteome</keyword>
<gene>
    <name evidence="4" type="ORF">MESINF_2676</name>
</gene>
<dbReference type="SUPFAM" id="SSF109998">
    <property type="entry name" value="Triger factor/SurA peptide-binding domain-like"/>
    <property type="match status" value="1"/>
</dbReference>
<feature type="domain" description="PpiC" evidence="3">
    <location>
        <begin position="182"/>
        <end position="273"/>
    </location>
</feature>